<protein>
    <submittedName>
        <fullName evidence="1">Uncharacterized protein</fullName>
    </submittedName>
</protein>
<name>A0A0C2CB88_9BILA</name>
<dbReference type="AlphaFoldDB" id="A0A0C2CB88"/>
<organism evidence="1 2">
    <name type="scientific">Ancylostoma duodenale</name>
    <dbReference type="NCBI Taxonomy" id="51022"/>
    <lineage>
        <taxon>Eukaryota</taxon>
        <taxon>Metazoa</taxon>
        <taxon>Ecdysozoa</taxon>
        <taxon>Nematoda</taxon>
        <taxon>Chromadorea</taxon>
        <taxon>Rhabditida</taxon>
        <taxon>Rhabditina</taxon>
        <taxon>Rhabditomorpha</taxon>
        <taxon>Strongyloidea</taxon>
        <taxon>Ancylostomatidae</taxon>
        <taxon>Ancylostomatinae</taxon>
        <taxon>Ancylostoma</taxon>
    </lineage>
</organism>
<proteinExistence type="predicted"/>
<sequence>MFMTKFVLTRTPPPPTPLLSQVPRNSSSPLSKVAFSGRCLLVAVSPMTSYLIFLACIIKSSIEASDAGVRALKHFARSPLPPVGNVYSTKNFELEAYRAFLGTVAAKVRSFNNYILRNRSASYSDVFSAFFHVINEPIPDQMLEIERECDIELERKGFSAFQRTQLADFFRNDRRESISVR</sequence>
<reference evidence="1 2" key="1">
    <citation type="submission" date="2013-12" db="EMBL/GenBank/DDBJ databases">
        <title>Draft genome of the parsitic nematode Ancylostoma duodenale.</title>
        <authorList>
            <person name="Mitreva M."/>
        </authorList>
    </citation>
    <scope>NUCLEOTIDE SEQUENCE [LARGE SCALE GENOMIC DNA]</scope>
    <source>
        <strain evidence="1 2">Zhejiang</strain>
    </source>
</reference>
<dbReference type="Proteomes" id="UP000054047">
    <property type="component" value="Unassembled WGS sequence"/>
</dbReference>
<evidence type="ECO:0000313" key="1">
    <source>
        <dbReference type="EMBL" id="KIH53573.1"/>
    </source>
</evidence>
<keyword evidence="2" id="KW-1185">Reference proteome</keyword>
<evidence type="ECO:0000313" key="2">
    <source>
        <dbReference type="Proteomes" id="UP000054047"/>
    </source>
</evidence>
<dbReference type="OrthoDB" id="5877708at2759"/>
<dbReference type="EMBL" id="KN740897">
    <property type="protein sequence ID" value="KIH53573.1"/>
    <property type="molecule type" value="Genomic_DNA"/>
</dbReference>
<gene>
    <name evidence="1" type="ORF">ANCDUO_16295</name>
</gene>
<accession>A0A0C2CB88</accession>